<dbReference type="RefSeq" id="WP_311410546.1">
    <property type="nucleotide sequence ID" value="NZ_JAVRFL010000004.1"/>
</dbReference>
<keyword evidence="3" id="KW-1185">Reference proteome</keyword>
<name>A0ABU2WRL5_9ACTN</name>
<protein>
    <submittedName>
        <fullName evidence="2">Uncharacterized protein</fullName>
    </submittedName>
</protein>
<feature type="region of interest" description="Disordered" evidence="1">
    <location>
        <begin position="89"/>
        <end position="132"/>
    </location>
</feature>
<comment type="caution">
    <text evidence="2">The sequence shown here is derived from an EMBL/GenBank/DDBJ whole genome shotgun (WGS) entry which is preliminary data.</text>
</comment>
<organism evidence="2 3">
    <name type="scientific">Micromonospora reichwaldensis</name>
    <dbReference type="NCBI Taxonomy" id="3075516"/>
    <lineage>
        <taxon>Bacteria</taxon>
        <taxon>Bacillati</taxon>
        <taxon>Actinomycetota</taxon>
        <taxon>Actinomycetes</taxon>
        <taxon>Micromonosporales</taxon>
        <taxon>Micromonosporaceae</taxon>
        <taxon>Micromonospora</taxon>
    </lineage>
</organism>
<sequence>MPSVASVDPFWSVTLRSLRELTRLAVAALVLAVGLGGATAAPAPFAAGPAAVTAPVPAAVTAAGPTVASAPLTPPLSRREPVAEQIHGFAAPPAVRRDDTPTDTAAVAVARPDGPARDPGRGVPARRGPPAA</sequence>
<evidence type="ECO:0000256" key="1">
    <source>
        <dbReference type="SAM" id="MobiDB-lite"/>
    </source>
</evidence>
<proteinExistence type="predicted"/>
<evidence type="ECO:0000313" key="3">
    <source>
        <dbReference type="Proteomes" id="UP001180973"/>
    </source>
</evidence>
<feature type="compositionally biased region" description="Low complexity" evidence="1">
    <location>
        <begin position="121"/>
        <end position="132"/>
    </location>
</feature>
<evidence type="ECO:0000313" key="2">
    <source>
        <dbReference type="EMBL" id="MDT0528218.1"/>
    </source>
</evidence>
<reference evidence="2" key="1">
    <citation type="submission" date="2023-09" db="EMBL/GenBank/DDBJ databases">
        <title>30 novel species of actinomycetes from the DSMZ collection.</title>
        <authorList>
            <person name="Nouioui I."/>
        </authorList>
    </citation>
    <scope>NUCLEOTIDE SEQUENCE</scope>
    <source>
        <strain evidence="2">DSM 115977</strain>
    </source>
</reference>
<gene>
    <name evidence="2" type="ORF">RM555_04315</name>
</gene>
<feature type="compositionally biased region" description="Low complexity" evidence="1">
    <location>
        <begin position="102"/>
        <end position="113"/>
    </location>
</feature>
<dbReference type="Proteomes" id="UP001180973">
    <property type="component" value="Unassembled WGS sequence"/>
</dbReference>
<dbReference type="EMBL" id="JAVRFL010000004">
    <property type="protein sequence ID" value="MDT0528218.1"/>
    <property type="molecule type" value="Genomic_DNA"/>
</dbReference>
<accession>A0ABU2WRL5</accession>